<dbReference type="GO" id="GO:0006412">
    <property type="term" value="P:translation"/>
    <property type="evidence" value="ECO:0007669"/>
    <property type="project" value="InterPro"/>
</dbReference>
<dbReference type="GO" id="GO:0015935">
    <property type="term" value="C:small ribosomal subunit"/>
    <property type="evidence" value="ECO:0007669"/>
    <property type="project" value="TreeGrafter"/>
</dbReference>
<dbReference type="Gene3D" id="3.40.50.150">
    <property type="entry name" value="Vaccinia Virus protein VP39"/>
    <property type="match status" value="1"/>
</dbReference>
<evidence type="ECO:0000256" key="2">
    <source>
        <dbReference type="ARBA" id="ARBA00022946"/>
    </source>
</evidence>
<dbReference type="Proteomes" id="UP000253420">
    <property type="component" value="Unassembled WGS sequence"/>
</dbReference>
<comment type="caution">
    <text evidence="5">The sequence shown here is derived from an EMBL/GenBank/DDBJ whole genome shotgun (WGS) entry which is preliminary data.</text>
</comment>
<sequence length="324" mass="35254">MELPSPLRLAVDAALEGSALADLKRAADLLSRRYRAETRDGALHLSSDLAARAYLATRLPATYAAVRASMESTAELTPDFAPKSLLDVGAGPGTALWAASDCWPSLETAVLLEASPSIRALGEELSRHSRLDRIEWRSANVTRSVAETGQFDLVTLAYVLDELSPEEGLALTNTLWQAAKGMLVVVEPGTPAGWRRMMAVRKLLLEKGAHLAAPCVHAATCPLMAPDRVPDWCHFSRRVARSRLHRLAKGGEVPWEDEKYIYLAATRFPAVAAGARVLAPPRASSGKVELKLCRADGTVEERVVTKRDGEAYRKARRLDWGDAV</sequence>
<keyword evidence="6" id="KW-1185">Reference proteome</keyword>
<evidence type="ECO:0000313" key="5">
    <source>
        <dbReference type="EMBL" id="RCS25908.1"/>
    </source>
</evidence>
<dbReference type="GO" id="GO:0051536">
    <property type="term" value="F:iron-sulfur cluster binding"/>
    <property type="evidence" value="ECO:0007669"/>
    <property type="project" value="UniProtKB-KW"/>
</dbReference>
<protein>
    <submittedName>
        <fullName evidence="5">Methyltransferase type 11</fullName>
    </submittedName>
</protein>
<dbReference type="PANTHER" id="PTHR13184:SF5">
    <property type="entry name" value="METHYLTRANSFERASE-LIKE PROTEIN 17, MITOCHONDRIAL"/>
    <property type="match status" value="1"/>
</dbReference>
<dbReference type="RefSeq" id="WP_114438999.1">
    <property type="nucleotide sequence ID" value="NZ_QOZG01000001.1"/>
</dbReference>
<keyword evidence="3" id="KW-0408">Iron</keyword>
<dbReference type="InterPro" id="IPR015324">
    <property type="entry name" value="Ribosomal_Rsm22-like"/>
</dbReference>
<keyword evidence="5" id="KW-0808">Transferase</keyword>
<dbReference type="EMBL" id="QOZG01000001">
    <property type="protein sequence ID" value="RCS25908.1"/>
    <property type="molecule type" value="Genomic_DNA"/>
</dbReference>
<dbReference type="GO" id="GO:0008168">
    <property type="term" value="F:methyltransferase activity"/>
    <property type="evidence" value="ECO:0007669"/>
    <property type="project" value="UniProtKB-KW"/>
</dbReference>
<dbReference type="GO" id="GO:0032259">
    <property type="term" value="P:methylation"/>
    <property type="evidence" value="ECO:0007669"/>
    <property type="project" value="UniProtKB-KW"/>
</dbReference>
<evidence type="ECO:0000256" key="4">
    <source>
        <dbReference type="ARBA" id="ARBA00023014"/>
    </source>
</evidence>
<keyword evidence="2" id="KW-0809">Transit peptide</keyword>
<dbReference type="SUPFAM" id="SSF53335">
    <property type="entry name" value="S-adenosyl-L-methionine-dependent methyltransferases"/>
    <property type="match status" value="1"/>
</dbReference>
<name>A0A368K969_9HYPH</name>
<keyword evidence="1" id="KW-0479">Metal-binding</keyword>
<dbReference type="OrthoDB" id="9799639at2"/>
<dbReference type="GO" id="GO:0046872">
    <property type="term" value="F:metal ion binding"/>
    <property type="evidence" value="ECO:0007669"/>
    <property type="project" value="UniProtKB-KW"/>
</dbReference>
<dbReference type="InterPro" id="IPR029063">
    <property type="entry name" value="SAM-dependent_MTases_sf"/>
</dbReference>
<evidence type="ECO:0000256" key="3">
    <source>
        <dbReference type="ARBA" id="ARBA00023004"/>
    </source>
</evidence>
<evidence type="ECO:0000256" key="1">
    <source>
        <dbReference type="ARBA" id="ARBA00022723"/>
    </source>
</evidence>
<dbReference type="AlphaFoldDB" id="A0A368K969"/>
<accession>A0A368K969</accession>
<dbReference type="InterPro" id="IPR052571">
    <property type="entry name" value="Mt_RNA_Methyltransferase"/>
</dbReference>
<organism evidence="5 6">
    <name type="scientific">Phyllobacterium salinisoli</name>
    <dbReference type="NCBI Taxonomy" id="1899321"/>
    <lineage>
        <taxon>Bacteria</taxon>
        <taxon>Pseudomonadati</taxon>
        <taxon>Pseudomonadota</taxon>
        <taxon>Alphaproteobacteria</taxon>
        <taxon>Hyphomicrobiales</taxon>
        <taxon>Phyllobacteriaceae</taxon>
        <taxon>Phyllobacterium</taxon>
    </lineage>
</organism>
<keyword evidence="5" id="KW-0489">Methyltransferase</keyword>
<reference evidence="5 6" key="1">
    <citation type="submission" date="2018-07" db="EMBL/GenBank/DDBJ databases">
        <title>The draft genome of Phyllobacterium salinisoli.</title>
        <authorList>
            <person name="Liu L."/>
            <person name="Li L."/>
            <person name="Zhang X."/>
            <person name="Liang L."/>
        </authorList>
    </citation>
    <scope>NUCLEOTIDE SEQUENCE [LARGE SCALE GENOMIC DNA]</scope>
    <source>
        <strain evidence="5 6">LLAN61</strain>
    </source>
</reference>
<gene>
    <name evidence="5" type="ORF">DUT91_01990</name>
</gene>
<dbReference type="GO" id="GO:0003735">
    <property type="term" value="F:structural constituent of ribosome"/>
    <property type="evidence" value="ECO:0007669"/>
    <property type="project" value="TreeGrafter"/>
</dbReference>
<evidence type="ECO:0000313" key="6">
    <source>
        <dbReference type="Proteomes" id="UP000253420"/>
    </source>
</evidence>
<dbReference type="PANTHER" id="PTHR13184">
    <property type="entry name" value="37S RIBOSOMAL PROTEIN S22"/>
    <property type="match status" value="1"/>
</dbReference>
<keyword evidence="4" id="KW-0411">Iron-sulfur</keyword>
<dbReference type="Pfam" id="PF09243">
    <property type="entry name" value="Rsm22"/>
    <property type="match status" value="1"/>
</dbReference>
<proteinExistence type="predicted"/>